<evidence type="ECO:0000256" key="10">
    <source>
        <dbReference type="SAM" id="MobiDB-lite"/>
    </source>
</evidence>
<keyword evidence="6" id="KW-0965">Cell junction</keyword>
<keyword evidence="5 9" id="KW-0303">Gap junction</keyword>
<dbReference type="PANTHER" id="PTHR11984">
    <property type="entry name" value="CONNEXIN"/>
    <property type="match status" value="1"/>
</dbReference>
<feature type="compositionally biased region" description="Pro residues" evidence="10">
    <location>
        <begin position="306"/>
        <end position="317"/>
    </location>
</feature>
<evidence type="ECO:0000256" key="11">
    <source>
        <dbReference type="SAM" id="Phobius"/>
    </source>
</evidence>
<dbReference type="Pfam" id="PF00029">
    <property type="entry name" value="Connexin"/>
    <property type="match status" value="1"/>
</dbReference>
<comment type="subcellular location">
    <subcellularLocation>
        <location evidence="1">Cell junction</location>
        <location evidence="1">Gap junction</location>
    </subcellularLocation>
    <subcellularLocation>
        <location evidence="2 9">Cell membrane</location>
        <topology evidence="2 9">Multi-pass membrane protein</topology>
    </subcellularLocation>
</comment>
<evidence type="ECO:0000256" key="5">
    <source>
        <dbReference type="ARBA" id="ARBA00022868"/>
    </source>
</evidence>
<feature type="region of interest" description="Disordered" evidence="10">
    <location>
        <begin position="276"/>
        <end position="327"/>
    </location>
</feature>
<proteinExistence type="inferred from homology"/>
<dbReference type="Gene3D" id="1.20.1440.80">
    <property type="entry name" value="Gap junction channel protein cysteine-rich domain"/>
    <property type="match status" value="1"/>
</dbReference>
<dbReference type="Proteomes" id="UP001221898">
    <property type="component" value="Unassembled WGS sequence"/>
</dbReference>
<feature type="transmembrane region" description="Helical" evidence="11">
    <location>
        <begin position="208"/>
        <end position="228"/>
    </location>
</feature>
<evidence type="ECO:0000256" key="8">
    <source>
        <dbReference type="ARBA" id="ARBA00023136"/>
    </source>
</evidence>
<dbReference type="SMART" id="SM01089">
    <property type="entry name" value="Connexin_CCC"/>
    <property type="match status" value="1"/>
</dbReference>
<keyword evidence="7 11" id="KW-1133">Transmembrane helix</keyword>
<organism evidence="14 15">
    <name type="scientific">Aldrovandia affinis</name>
    <dbReference type="NCBI Taxonomy" id="143900"/>
    <lineage>
        <taxon>Eukaryota</taxon>
        <taxon>Metazoa</taxon>
        <taxon>Chordata</taxon>
        <taxon>Craniata</taxon>
        <taxon>Vertebrata</taxon>
        <taxon>Euteleostomi</taxon>
        <taxon>Actinopterygii</taxon>
        <taxon>Neopterygii</taxon>
        <taxon>Teleostei</taxon>
        <taxon>Notacanthiformes</taxon>
        <taxon>Halosauridae</taxon>
        <taxon>Aldrovandia</taxon>
    </lineage>
</organism>
<dbReference type="GO" id="GO:0005243">
    <property type="term" value="F:gap junction channel activity"/>
    <property type="evidence" value="ECO:0007669"/>
    <property type="project" value="TreeGrafter"/>
</dbReference>
<feature type="transmembrane region" description="Helical" evidence="11">
    <location>
        <begin position="77"/>
        <end position="97"/>
    </location>
</feature>
<keyword evidence="4 9" id="KW-0812">Transmembrane</keyword>
<evidence type="ECO:0000256" key="3">
    <source>
        <dbReference type="ARBA" id="ARBA00022475"/>
    </source>
</evidence>
<comment type="subunit">
    <text evidence="9">A connexon is composed of a hexamer of connexins.</text>
</comment>
<comment type="similarity">
    <text evidence="9">Belongs to the connexin family.</text>
</comment>
<dbReference type="PROSITE" id="PS00408">
    <property type="entry name" value="CONNEXINS_2"/>
    <property type="match status" value="1"/>
</dbReference>
<dbReference type="EMBL" id="JAINUG010000200">
    <property type="protein sequence ID" value="KAJ8388135.1"/>
    <property type="molecule type" value="Genomic_DNA"/>
</dbReference>
<dbReference type="InterPro" id="IPR038359">
    <property type="entry name" value="Connexin_N_sf"/>
</dbReference>
<evidence type="ECO:0000256" key="4">
    <source>
        <dbReference type="ARBA" id="ARBA00022692"/>
    </source>
</evidence>
<feature type="region of interest" description="Disordered" evidence="10">
    <location>
        <begin position="354"/>
        <end position="416"/>
    </location>
</feature>
<dbReference type="InterPro" id="IPR013092">
    <property type="entry name" value="Connexin_N"/>
</dbReference>
<keyword evidence="8 11" id="KW-0472">Membrane</keyword>
<name>A0AAD7RQ28_9TELE</name>
<evidence type="ECO:0000259" key="12">
    <source>
        <dbReference type="SMART" id="SM00037"/>
    </source>
</evidence>
<feature type="compositionally biased region" description="Basic residues" evidence="10">
    <location>
        <begin position="357"/>
        <end position="366"/>
    </location>
</feature>
<dbReference type="GO" id="GO:0007267">
    <property type="term" value="P:cell-cell signaling"/>
    <property type="evidence" value="ECO:0007669"/>
    <property type="project" value="TreeGrafter"/>
</dbReference>
<evidence type="ECO:0000313" key="14">
    <source>
        <dbReference type="EMBL" id="KAJ8388135.1"/>
    </source>
</evidence>
<feature type="compositionally biased region" description="Pro residues" evidence="10">
    <location>
        <begin position="367"/>
        <end position="382"/>
    </location>
</feature>
<accession>A0AAD7RQ28</accession>
<dbReference type="GO" id="GO:0005922">
    <property type="term" value="C:connexin complex"/>
    <property type="evidence" value="ECO:0007669"/>
    <property type="project" value="InterPro"/>
</dbReference>
<evidence type="ECO:0000259" key="13">
    <source>
        <dbReference type="SMART" id="SM01089"/>
    </source>
</evidence>
<evidence type="ECO:0000256" key="7">
    <source>
        <dbReference type="ARBA" id="ARBA00022989"/>
    </source>
</evidence>
<evidence type="ECO:0000256" key="2">
    <source>
        <dbReference type="ARBA" id="ARBA00004651"/>
    </source>
</evidence>
<sequence>MGRQSATEVLFLTLNHNITIVGKIWLVLMILLRVLILLLAGYPLYQDEQERFVCNTIQPGCANVCYDVFAPLSVFRFWLVQLATLCLPYIVFVVHVVHKVTLGLAAEGYAPNRIKSGSLYKVHQEPFRRASASKTAILAEQGRVRSFTAAYVVHLLLRILLEAGFGAAHYYLFGFRIPKRFLCHQAPCTTTVDCYISRPTEKTVMLNFMLGASALSFLLNFADLICAVKRSVGQRRKNKMVVGKVYEEEQYYLSPSGRSARADLPLTRELVASAAFRKRGASRSSTDEPASIHLEEPGHQAAPRGGHPPPPPPPPLPTGTNTNGNNMYTQAQEGLERAGSEAVLCLTDAKGTPRPIRVCKHSRLKPPRPPAGTSPRPQPPPSSAAGGWGSTLWWRCPPTGSPTAATRKKRGPSGCDWQDVDVPAFLFNDDGGAVSGDMLMEASPATE</sequence>
<dbReference type="AlphaFoldDB" id="A0AAD7RQ28"/>
<feature type="transmembrane region" description="Helical" evidence="11">
    <location>
        <begin position="20"/>
        <end position="42"/>
    </location>
</feature>
<dbReference type="SMART" id="SM00037">
    <property type="entry name" value="CNX"/>
    <property type="match status" value="1"/>
</dbReference>
<keyword evidence="3" id="KW-1003">Cell membrane</keyword>
<comment type="caution">
    <text evidence="14">The sequence shown here is derived from an EMBL/GenBank/DDBJ whole genome shotgun (WGS) entry which is preliminary data.</text>
</comment>
<evidence type="ECO:0000313" key="15">
    <source>
        <dbReference type="Proteomes" id="UP001221898"/>
    </source>
</evidence>
<dbReference type="PANTHER" id="PTHR11984:SF3">
    <property type="entry name" value="GAP JUNCTION DELTA-4 PROTEIN"/>
    <property type="match status" value="1"/>
</dbReference>
<dbReference type="PRINTS" id="PR00206">
    <property type="entry name" value="CONNEXIN"/>
</dbReference>
<protein>
    <recommendedName>
        <fullName evidence="9">Gap junction protein</fullName>
    </recommendedName>
</protein>
<evidence type="ECO:0000256" key="1">
    <source>
        <dbReference type="ARBA" id="ARBA00004610"/>
    </source>
</evidence>
<dbReference type="PROSITE" id="PS00407">
    <property type="entry name" value="CONNEXINS_1"/>
    <property type="match status" value="1"/>
</dbReference>
<keyword evidence="15" id="KW-1185">Reference proteome</keyword>
<feature type="domain" description="Connexin cysteine-rich" evidence="13">
    <location>
        <begin position="161"/>
        <end position="227"/>
    </location>
</feature>
<dbReference type="InterPro" id="IPR017990">
    <property type="entry name" value="Connexin_CS"/>
</dbReference>
<feature type="transmembrane region" description="Helical" evidence="11">
    <location>
        <begin position="151"/>
        <end position="172"/>
    </location>
</feature>
<dbReference type="InterPro" id="IPR000500">
    <property type="entry name" value="Connexin"/>
</dbReference>
<evidence type="ECO:0000256" key="9">
    <source>
        <dbReference type="RuleBase" id="RU000630"/>
    </source>
</evidence>
<gene>
    <name evidence="14" type="ORF">AAFF_G00146260</name>
</gene>
<comment type="function">
    <text evidence="9">One gap junction consists of a cluster of closely packed pairs of transmembrane channels, the connexons, through which materials of low MW diffuse from one cell to a neighboring cell.</text>
</comment>
<evidence type="ECO:0000256" key="6">
    <source>
        <dbReference type="ARBA" id="ARBA00022949"/>
    </source>
</evidence>
<reference evidence="14" key="1">
    <citation type="journal article" date="2023" name="Science">
        <title>Genome structures resolve the early diversification of teleost fishes.</title>
        <authorList>
            <person name="Parey E."/>
            <person name="Louis A."/>
            <person name="Montfort J."/>
            <person name="Bouchez O."/>
            <person name="Roques C."/>
            <person name="Iampietro C."/>
            <person name="Lluch J."/>
            <person name="Castinel A."/>
            <person name="Donnadieu C."/>
            <person name="Desvignes T."/>
            <person name="Floi Bucao C."/>
            <person name="Jouanno E."/>
            <person name="Wen M."/>
            <person name="Mejri S."/>
            <person name="Dirks R."/>
            <person name="Jansen H."/>
            <person name="Henkel C."/>
            <person name="Chen W.J."/>
            <person name="Zahm M."/>
            <person name="Cabau C."/>
            <person name="Klopp C."/>
            <person name="Thompson A.W."/>
            <person name="Robinson-Rechavi M."/>
            <person name="Braasch I."/>
            <person name="Lecointre G."/>
            <person name="Bobe J."/>
            <person name="Postlethwait J.H."/>
            <person name="Berthelot C."/>
            <person name="Roest Crollius H."/>
            <person name="Guiguen Y."/>
        </authorList>
    </citation>
    <scope>NUCLEOTIDE SEQUENCE</scope>
    <source>
        <strain evidence="14">NC1722</strain>
    </source>
</reference>
<feature type="domain" description="Connexin N-terminal" evidence="12">
    <location>
        <begin position="43"/>
        <end position="76"/>
    </location>
</feature>
<dbReference type="InterPro" id="IPR019570">
    <property type="entry name" value="Connexin_CCC"/>
</dbReference>